<keyword evidence="2" id="KW-1133">Transmembrane helix</keyword>
<feature type="transmembrane region" description="Helical" evidence="2">
    <location>
        <begin position="432"/>
        <end position="452"/>
    </location>
</feature>
<evidence type="ECO:0000313" key="5">
    <source>
        <dbReference type="Proteomes" id="UP001500622"/>
    </source>
</evidence>
<dbReference type="PANTHER" id="PTHR11328:SF28">
    <property type="entry name" value="MAJOR FACILITATOR SUPERFAMILY DOMAIN-CONTAINING PROTEIN 12"/>
    <property type="match status" value="1"/>
</dbReference>
<dbReference type="EMBL" id="BAABGN010000004">
    <property type="protein sequence ID" value="GAA4420175.1"/>
    <property type="molecule type" value="Genomic_DNA"/>
</dbReference>
<dbReference type="InterPro" id="IPR036259">
    <property type="entry name" value="MFS_trans_sf"/>
</dbReference>
<feature type="transmembrane region" description="Helical" evidence="2">
    <location>
        <begin position="330"/>
        <end position="353"/>
    </location>
</feature>
<dbReference type="SUPFAM" id="SSF103473">
    <property type="entry name" value="MFS general substrate transporter"/>
    <property type="match status" value="1"/>
</dbReference>
<feature type="transmembrane region" description="Helical" evidence="2">
    <location>
        <begin position="42"/>
        <end position="65"/>
    </location>
</feature>
<dbReference type="Proteomes" id="UP001500622">
    <property type="component" value="Unassembled WGS sequence"/>
</dbReference>
<organism evidence="4 5">
    <name type="scientific">Georgenia halophila</name>
    <dbReference type="NCBI Taxonomy" id="620889"/>
    <lineage>
        <taxon>Bacteria</taxon>
        <taxon>Bacillati</taxon>
        <taxon>Actinomycetota</taxon>
        <taxon>Actinomycetes</taxon>
        <taxon>Micrococcales</taxon>
        <taxon>Bogoriellaceae</taxon>
        <taxon>Georgenia</taxon>
    </lineage>
</organism>
<feature type="transmembrane region" description="Helical" evidence="2">
    <location>
        <begin position="264"/>
        <end position="286"/>
    </location>
</feature>
<evidence type="ECO:0000256" key="2">
    <source>
        <dbReference type="SAM" id="Phobius"/>
    </source>
</evidence>
<name>A0ABP8L2A2_9MICO</name>
<comment type="caution">
    <text evidence="4">The sequence shown here is derived from an EMBL/GenBank/DDBJ whole genome shotgun (WGS) entry which is preliminary data.</text>
</comment>
<dbReference type="PANTHER" id="PTHR11328">
    <property type="entry name" value="MAJOR FACILITATOR SUPERFAMILY DOMAIN-CONTAINING PROTEIN"/>
    <property type="match status" value="1"/>
</dbReference>
<dbReference type="Gene3D" id="1.20.1250.20">
    <property type="entry name" value="MFS general substrate transporter like domains"/>
    <property type="match status" value="1"/>
</dbReference>
<dbReference type="Pfam" id="PF13347">
    <property type="entry name" value="MFS_2"/>
    <property type="match status" value="1"/>
</dbReference>
<proteinExistence type="predicted"/>
<feature type="transmembrane region" description="Helical" evidence="2">
    <location>
        <begin position="138"/>
        <end position="162"/>
    </location>
</feature>
<protein>
    <submittedName>
        <fullName evidence="4">MFS transporter</fullName>
    </submittedName>
</protein>
<feature type="transmembrane region" description="Helical" evidence="2">
    <location>
        <begin position="183"/>
        <end position="204"/>
    </location>
</feature>
<evidence type="ECO:0000256" key="1">
    <source>
        <dbReference type="SAM" id="MobiDB-lite"/>
    </source>
</evidence>
<reference evidence="5" key="2">
    <citation type="journal article" date="2019" name="Int. J. Syst. Evol. Microbiol.">
        <title>The Global Catalogue of Microorganisms (GCM) 10K type strain sequencing project: providing services to taxonomists for standard genome sequencing and annotation.</title>
        <authorList>
            <consortium name="The Broad Institute Genomics Platform"/>
            <consortium name="The Broad Institute Genome Sequencing Center for Infectious Disease"/>
            <person name="Wu L."/>
            <person name="Ma J."/>
        </authorList>
    </citation>
    <scope>NUCLEOTIDE SEQUENCE [LARGE SCALE GENOMIC DNA]</scope>
    <source>
        <strain evidence="5">JCM 17810</strain>
    </source>
</reference>
<keyword evidence="5" id="KW-1185">Reference proteome</keyword>
<feature type="region of interest" description="Disordered" evidence="1">
    <location>
        <begin position="1"/>
        <end position="33"/>
    </location>
</feature>
<evidence type="ECO:0000313" key="3">
    <source>
        <dbReference type="EMBL" id="GAA4416588.1"/>
    </source>
</evidence>
<feature type="transmembrane region" description="Helical" evidence="2">
    <location>
        <begin position="77"/>
        <end position="97"/>
    </location>
</feature>
<feature type="transmembrane region" description="Helical" evidence="2">
    <location>
        <begin position="398"/>
        <end position="420"/>
    </location>
</feature>
<dbReference type="InterPro" id="IPR039672">
    <property type="entry name" value="MFS_2"/>
</dbReference>
<evidence type="ECO:0000313" key="4">
    <source>
        <dbReference type="EMBL" id="GAA4420175.1"/>
    </source>
</evidence>
<feature type="transmembrane region" description="Helical" evidence="2">
    <location>
        <begin position="109"/>
        <end position="132"/>
    </location>
</feature>
<keyword evidence="2" id="KW-0472">Membrane</keyword>
<sequence length="480" mass="50519">MRAAIVGEERTVSSHAAPTAASDDGPGHASDGTAARTPPWRYAIGMFGTSIPINMVKGSVILYYVDILGLDVRAYGVVMTIYAIIDAIDNPILGYLSDRTRTRFGRRRPWLVVGAPLLAASMIALFSAPAGLDGVALVLWFAVFAILTEAFDSVLNANYGALLPELFPRERQRAVANGLRQGFQLVALVISLAVTPLLTTQVFGTEETTGGFATTAILYAAVACIVIVYMAVGVRENPRYAADRRPALLSGVAAIVRNPLFWKVGLVGACYGVAMALVLSGVQLYVRYSLGLPVADALFLQAVVILVAAGGLAVWTRIVARRGALWTWRVAYAILAVSFAGLFLATGLVPAMLAGALVGIGWSGMLATNDLIVARVLDADASTHGEHREGLFLSAFGFFGRLNGVITGLALTSLGVFFGYNSGDDPGQDPGLAFRMYLCVYPFVLTTIGAVASRLVSVPEPTADQALGGTAAAAVEKTGR</sequence>
<gene>
    <name evidence="3" type="ORF">GCM10023169_04050</name>
    <name evidence="4" type="ORF">GCM10023169_11660</name>
</gene>
<keyword evidence="2" id="KW-0812">Transmembrane</keyword>
<reference evidence="4" key="3">
    <citation type="submission" date="2023-12" db="EMBL/GenBank/DDBJ databases">
        <authorList>
            <person name="Sun Q."/>
            <person name="Inoue M."/>
        </authorList>
    </citation>
    <scope>NUCLEOTIDE SEQUENCE</scope>
    <source>
        <strain evidence="4">JCM 17810</strain>
    </source>
</reference>
<feature type="transmembrane region" description="Helical" evidence="2">
    <location>
        <begin position="298"/>
        <end position="318"/>
    </location>
</feature>
<dbReference type="EMBL" id="BAABGN010000002">
    <property type="protein sequence ID" value="GAA4416588.1"/>
    <property type="molecule type" value="Genomic_DNA"/>
</dbReference>
<reference evidence="4" key="1">
    <citation type="journal article" date="2014" name="Int. J. Syst. Evol. Microbiol.">
        <title>Complete genome of a new Firmicutes species belonging to the dominant human colonic microbiota ('Ruminococcus bicirculans') reveals two chromosomes and a selective capacity to utilize plant glucans.</title>
        <authorList>
            <consortium name="NISC Comparative Sequencing Program"/>
            <person name="Wegmann U."/>
            <person name="Louis P."/>
            <person name="Goesmann A."/>
            <person name="Henrissat B."/>
            <person name="Duncan S.H."/>
            <person name="Flint H.J."/>
        </authorList>
    </citation>
    <scope>NUCLEOTIDE SEQUENCE</scope>
    <source>
        <strain evidence="4">JCM 17810</strain>
    </source>
</reference>
<feature type="transmembrane region" description="Helical" evidence="2">
    <location>
        <begin position="216"/>
        <end position="234"/>
    </location>
</feature>
<accession>A0ABP8L2A2</accession>